<evidence type="ECO:0000256" key="3">
    <source>
        <dbReference type="ARBA" id="ARBA00022519"/>
    </source>
</evidence>
<name>A0A235H9G1_AZOBR</name>
<dbReference type="Pfam" id="PF02470">
    <property type="entry name" value="MlaD"/>
    <property type="match status" value="3"/>
</dbReference>
<accession>A0A235H9G1</accession>
<feature type="domain" description="Mce/MlaD" evidence="9">
    <location>
        <begin position="312"/>
        <end position="408"/>
    </location>
</feature>
<evidence type="ECO:0000313" key="10">
    <source>
        <dbReference type="EMBL" id="OYD82460.1"/>
    </source>
</evidence>
<dbReference type="Proteomes" id="UP000215367">
    <property type="component" value="Unassembled WGS sequence"/>
</dbReference>
<evidence type="ECO:0000256" key="2">
    <source>
        <dbReference type="ARBA" id="ARBA00022475"/>
    </source>
</evidence>
<dbReference type="InterPro" id="IPR003399">
    <property type="entry name" value="Mce/MlaD"/>
</dbReference>
<dbReference type="GO" id="GO:0005886">
    <property type="term" value="C:plasma membrane"/>
    <property type="evidence" value="ECO:0007669"/>
    <property type="project" value="UniProtKB-SubCell"/>
</dbReference>
<organism evidence="10 11">
    <name type="scientific">Azospirillum brasilense</name>
    <dbReference type="NCBI Taxonomy" id="192"/>
    <lineage>
        <taxon>Bacteria</taxon>
        <taxon>Pseudomonadati</taxon>
        <taxon>Pseudomonadota</taxon>
        <taxon>Alphaproteobacteria</taxon>
        <taxon>Rhodospirillales</taxon>
        <taxon>Azospirillaceae</taxon>
        <taxon>Azospirillum</taxon>
    </lineage>
</organism>
<feature type="domain" description="Mce/MlaD" evidence="9">
    <location>
        <begin position="176"/>
        <end position="236"/>
    </location>
</feature>
<dbReference type="PANTHER" id="PTHR30462:SF0">
    <property type="entry name" value="INTERMEMBRANE TRANSPORT PROTEIN YEBT"/>
    <property type="match status" value="1"/>
</dbReference>
<keyword evidence="10" id="KW-0614">Plasmid</keyword>
<keyword evidence="4 8" id="KW-0812">Transmembrane</keyword>
<evidence type="ECO:0000256" key="5">
    <source>
        <dbReference type="ARBA" id="ARBA00022989"/>
    </source>
</evidence>
<evidence type="ECO:0000256" key="7">
    <source>
        <dbReference type="SAM" id="MobiDB-lite"/>
    </source>
</evidence>
<comment type="caution">
    <text evidence="10">The sequence shown here is derived from an EMBL/GenBank/DDBJ whole genome shotgun (WGS) entry which is preliminary data.</text>
</comment>
<comment type="subcellular location">
    <subcellularLocation>
        <location evidence="1">Cell inner membrane</location>
    </subcellularLocation>
</comment>
<protein>
    <submittedName>
        <fullName evidence="10">Paraquat-inducible protein B</fullName>
    </submittedName>
</protein>
<proteinExistence type="predicted"/>
<keyword evidence="5 8" id="KW-1133">Transmembrane helix</keyword>
<evidence type="ECO:0000256" key="8">
    <source>
        <dbReference type="SAM" id="Phobius"/>
    </source>
</evidence>
<evidence type="ECO:0000259" key="9">
    <source>
        <dbReference type="Pfam" id="PF02470"/>
    </source>
</evidence>
<feature type="region of interest" description="Disordered" evidence="7">
    <location>
        <begin position="1"/>
        <end position="22"/>
    </location>
</feature>
<evidence type="ECO:0000256" key="6">
    <source>
        <dbReference type="ARBA" id="ARBA00023136"/>
    </source>
</evidence>
<evidence type="ECO:0000313" key="11">
    <source>
        <dbReference type="Proteomes" id="UP000215367"/>
    </source>
</evidence>
<keyword evidence="2" id="KW-1003">Cell membrane</keyword>
<feature type="transmembrane region" description="Helical" evidence="8">
    <location>
        <begin position="36"/>
        <end position="53"/>
    </location>
</feature>
<dbReference type="InterPro" id="IPR051800">
    <property type="entry name" value="PqiA-PqiB_transport"/>
</dbReference>
<sequence>MRRLGRRTVRIPPMTDPNSTVEPASPVIRRRRGLPLIWLVPLVAALIGGWLAWRTLNERGPTITITFDTAEGLEPGKTRVRYRDVDVGTVQGVAVSPDLANVIVTVRMVKGAASYLNDRTSFWVVKPRLGFGGVSGLGTLVSGAYIGMDPGTGNGEALTAFRGLEEPPLIRSSSPGRRFALSADRLGGLGPGAPIYYRGIQVGEVVGYEFSQDWQSLTIPVFIHAPYDRIVRPNTRFWNASGLSVSIGPEGPTVALESLQSLATGGVSFETPGLGGPGDGGEIAAEGTAFPLYESRNAASDARFTRRVPFLVHFDGSVRGLHPGSAVEFRGIRVGEVTDIRLDVDPVSGEARIPVTLNIEPERLGSDLPAAHDTETAYSRTKALVEQGLRAQLRTGNLLTGELIVTLDLFPDAPKETLISGGPYPELPSQPNVLDTATKTATDLMNELARAPIAETVAELRSTIQKAGALLGSPEVAQAMVSLSRSLAELEKTTQALGSEGGPTIRALRDVAENTSKLVRQAEQTLSSTDGLVNSSRPAVSDLQGLVRELTAAARSIRGLTDYLERHPEALIRGKRG</sequence>
<evidence type="ECO:0000256" key="1">
    <source>
        <dbReference type="ARBA" id="ARBA00004533"/>
    </source>
</evidence>
<keyword evidence="3" id="KW-0997">Cell inner membrane</keyword>
<keyword evidence="6 8" id="KW-0472">Membrane</keyword>
<evidence type="ECO:0000256" key="4">
    <source>
        <dbReference type="ARBA" id="ARBA00022692"/>
    </source>
</evidence>
<dbReference type="EMBL" id="NOWT01000022">
    <property type="protein sequence ID" value="OYD82460.1"/>
    <property type="molecule type" value="Genomic_DNA"/>
</dbReference>
<reference evidence="10 11" key="1">
    <citation type="submission" date="2017-07" db="EMBL/GenBank/DDBJ databases">
        <title>Whole genome sequence of Azospirillum brasilense 2A1, a potential biofertilizer strain.</title>
        <authorList>
            <person name="Fontana C.A."/>
            <person name="Toffoli L.M."/>
            <person name="Salazar S.M."/>
            <person name="Puglisi E."/>
            <person name="Pedraza R."/>
            <person name="Bassi D."/>
            <person name="Cocconcelli P.S."/>
        </authorList>
    </citation>
    <scope>NUCLEOTIDE SEQUENCE [LARGE SCALE GENOMIC DNA]</scope>
    <source>
        <strain evidence="10 11">2A1</strain>
        <plasmid evidence="10">unnamed</plasmid>
    </source>
</reference>
<dbReference type="AlphaFoldDB" id="A0A235H9G1"/>
<gene>
    <name evidence="10" type="ORF">CHT98_21195</name>
</gene>
<dbReference type="PANTHER" id="PTHR30462">
    <property type="entry name" value="INTERMEMBRANE TRANSPORT PROTEIN PQIB-RELATED"/>
    <property type="match status" value="1"/>
</dbReference>
<geneLocation type="plasmid" evidence="10">
    <name>unnamed</name>
</geneLocation>
<feature type="domain" description="Mce/MlaD" evidence="9">
    <location>
        <begin position="59"/>
        <end position="151"/>
    </location>
</feature>